<evidence type="ECO:0000256" key="1">
    <source>
        <dbReference type="SAM" id="MobiDB-lite"/>
    </source>
</evidence>
<gene>
    <name evidence="3" type="ORF">FCALED_LOCUS16909</name>
</gene>
<keyword evidence="4" id="KW-1185">Reference proteome</keyword>
<dbReference type="AlphaFoldDB" id="A0A9N9J1W1"/>
<feature type="non-terminal residue" evidence="3">
    <location>
        <position position="1"/>
    </location>
</feature>
<organism evidence="3 4">
    <name type="scientific">Funneliformis caledonium</name>
    <dbReference type="NCBI Taxonomy" id="1117310"/>
    <lineage>
        <taxon>Eukaryota</taxon>
        <taxon>Fungi</taxon>
        <taxon>Fungi incertae sedis</taxon>
        <taxon>Mucoromycota</taxon>
        <taxon>Glomeromycotina</taxon>
        <taxon>Glomeromycetes</taxon>
        <taxon>Glomerales</taxon>
        <taxon>Glomeraceae</taxon>
        <taxon>Funneliformis</taxon>
    </lineage>
</organism>
<feature type="region of interest" description="Disordered" evidence="1">
    <location>
        <begin position="1"/>
        <end position="42"/>
    </location>
</feature>
<evidence type="ECO:0000313" key="3">
    <source>
        <dbReference type="EMBL" id="CAG8760639.1"/>
    </source>
</evidence>
<feature type="compositionally biased region" description="Basic and acidic residues" evidence="1">
    <location>
        <begin position="1"/>
        <end position="16"/>
    </location>
</feature>
<reference evidence="3" key="1">
    <citation type="submission" date="2021-06" db="EMBL/GenBank/DDBJ databases">
        <authorList>
            <person name="Kallberg Y."/>
            <person name="Tangrot J."/>
            <person name="Rosling A."/>
        </authorList>
    </citation>
    <scope>NUCLEOTIDE SEQUENCE</scope>
    <source>
        <strain evidence="3">UK204</strain>
    </source>
</reference>
<proteinExistence type="predicted"/>
<feature type="non-terminal residue" evidence="3">
    <location>
        <position position="260"/>
    </location>
</feature>
<sequence>ESPDKKDNPEPKKDTPPKSSEPTPEEKSATTKLNQAKGSDNKDEIVNILNETRDTATNSQIDKEELRRIVKEEVTKELQKFGEVKRIRTEVLNEAGMTRLDLLIAEVEQVIKSGDAKQIKTKVEKLKQFTEDTSDEHAQNAYLQKKDIVQGLFSKAENKSNLSNEKGFFRLNNPLIWISGVAILLVVGITFIVKQAIVKSIQHDFQQAKAVIFYNFHQAENQELFQLKKELKKVGDDEYKPLSILNQFNKEHSGIKRFQG</sequence>
<keyword evidence="2" id="KW-1133">Transmembrane helix</keyword>
<dbReference type="EMBL" id="CAJVPQ010022451">
    <property type="protein sequence ID" value="CAG8760639.1"/>
    <property type="molecule type" value="Genomic_DNA"/>
</dbReference>
<name>A0A9N9J1W1_9GLOM</name>
<dbReference type="OrthoDB" id="2395690at2759"/>
<protein>
    <submittedName>
        <fullName evidence="3">9252_t:CDS:1</fullName>
    </submittedName>
</protein>
<accession>A0A9N9J1W1</accession>
<feature type="transmembrane region" description="Helical" evidence="2">
    <location>
        <begin position="175"/>
        <end position="193"/>
    </location>
</feature>
<evidence type="ECO:0000313" key="4">
    <source>
        <dbReference type="Proteomes" id="UP000789570"/>
    </source>
</evidence>
<dbReference type="Proteomes" id="UP000789570">
    <property type="component" value="Unassembled WGS sequence"/>
</dbReference>
<keyword evidence="2" id="KW-0812">Transmembrane</keyword>
<keyword evidence="2" id="KW-0472">Membrane</keyword>
<evidence type="ECO:0000256" key="2">
    <source>
        <dbReference type="SAM" id="Phobius"/>
    </source>
</evidence>
<comment type="caution">
    <text evidence="3">The sequence shown here is derived from an EMBL/GenBank/DDBJ whole genome shotgun (WGS) entry which is preliminary data.</text>
</comment>